<dbReference type="EMBL" id="CADCTI010000078">
    <property type="protein sequence ID" value="CAA9225773.1"/>
    <property type="molecule type" value="Genomic_DNA"/>
</dbReference>
<dbReference type="AlphaFoldDB" id="A0A6J4HII8"/>
<gene>
    <name evidence="2" type="ORF">AVDCRST_MAG57-775</name>
</gene>
<evidence type="ECO:0000256" key="1">
    <source>
        <dbReference type="SAM" id="MobiDB-lite"/>
    </source>
</evidence>
<accession>A0A6J4HII8</accession>
<sequence>MGGVVGRQGRWWRVGRNRGSPRSKGGSGAGRQRVHGTGRQGRSGPVLAWTRGSARSA</sequence>
<organism evidence="2">
    <name type="scientific">uncultured Blastococcus sp</name>
    <dbReference type="NCBI Taxonomy" id="217144"/>
    <lineage>
        <taxon>Bacteria</taxon>
        <taxon>Bacillati</taxon>
        <taxon>Actinomycetota</taxon>
        <taxon>Actinomycetes</taxon>
        <taxon>Geodermatophilales</taxon>
        <taxon>Geodermatophilaceae</taxon>
        <taxon>Blastococcus</taxon>
        <taxon>environmental samples</taxon>
    </lineage>
</organism>
<protein>
    <submittedName>
        <fullName evidence="2">Uncharacterized protein</fullName>
    </submittedName>
</protein>
<feature type="region of interest" description="Disordered" evidence="1">
    <location>
        <begin position="1"/>
        <end position="57"/>
    </location>
</feature>
<evidence type="ECO:0000313" key="2">
    <source>
        <dbReference type="EMBL" id="CAA9225773.1"/>
    </source>
</evidence>
<name>A0A6J4HII8_9ACTN</name>
<proteinExistence type="predicted"/>
<reference evidence="2" key="1">
    <citation type="submission" date="2020-02" db="EMBL/GenBank/DDBJ databases">
        <authorList>
            <person name="Meier V. D."/>
        </authorList>
    </citation>
    <scope>NUCLEOTIDE SEQUENCE</scope>
    <source>
        <strain evidence="2">AVDCRST_MAG57</strain>
    </source>
</reference>